<dbReference type="STRING" id="579137.Metvu_0462"/>
<dbReference type="RefSeq" id="WP_015732542.1">
    <property type="nucleotide sequence ID" value="NC_013407.1"/>
</dbReference>
<sequence>MNKTAKIVIGILCIIGAIGLAVYGYTTYKAEYLAAKYTNEGIPILREAIADGNMSAYKLADHYFDLAIQADPYYPWAWYNKANVYANTDHFYHYDKYPNETYIQAGLPDEQKYYDIAMKCVHRFMDLDPQDAALGYELIGAANYLYYDTYNDKVKYVLPPDFKALEGIDDIYRVSGKGGTASLLANIARTYLSMGEFNDSYKYYAYSQLTDPKVNPMAKYAIPEGPAFEHLVWSAIILAELHDPKITYETANKECHMFVDNYGPKLGWTMDLGYMPTAVSAYQLGKYDEVMKCCNLIINKYSDPTSDDLDDYSPYYGEANRYIAMVDMKKGDLDDAIKHLKENIRFSSMMVPPADDYPADIPVGHYERGLAYYFLGKYTGNKSYYELALKDFKYLVDNPNVSNRSIAHENYYFLGTVMTGCTYAKLGDYDNAQKYLKMALDELANNEQLIGYNKYFRKDTETLYEEMKNKNFNGIDQFPWLWEVEH</sequence>
<dbReference type="InterPro" id="IPR011990">
    <property type="entry name" value="TPR-like_helical_dom_sf"/>
</dbReference>
<evidence type="ECO:0000256" key="1">
    <source>
        <dbReference type="SAM" id="Phobius"/>
    </source>
</evidence>
<keyword evidence="3" id="KW-1185">Reference proteome</keyword>
<protein>
    <submittedName>
        <fullName evidence="2">Tetratricopeptide repeat protein</fullName>
    </submittedName>
</protein>
<dbReference type="Pfam" id="PF13181">
    <property type="entry name" value="TPR_8"/>
    <property type="match status" value="1"/>
</dbReference>
<gene>
    <name evidence="2" type="ordered locus">Metvu_0462</name>
</gene>
<dbReference type="HOGENOM" id="CLU_560976_0_0_2"/>
<feature type="transmembrane region" description="Helical" evidence="1">
    <location>
        <begin position="7"/>
        <end position="26"/>
    </location>
</feature>
<dbReference type="SUPFAM" id="SSF48452">
    <property type="entry name" value="TPR-like"/>
    <property type="match status" value="2"/>
</dbReference>
<dbReference type="EMBL" id="CP001787">
    <property type="protein sequence ID" value="ACX72321.1"/>
    <property type="molecule type" value="Genomic_DNA"/>
</dbReference>
<proteinExistence type="predicted"/>
<dbReference type="KEGG" id="mvu:Metvu_0462"/>
<dbReference type="GeneID" id="8512795"/>
<dbReference type="SMART" id="SM00028">
    <property type="entry name" value="TPR"/>
    <property type="match status" value="4"/>
</dbReference>
<accession>C9RFG9</accession>
<reference evidence="2" key="1">
    <citation type="submission" date="2009-10" db="EMBL/GenBank/DDBJ databases">
        <title>Complete sequence of chromosome of Methanocaldococcus vulcanius M7.</title>
        <authorList>
            <consortium name="US DOE Joint Genome Institute"/>
            <person name="Lucas S."/>
            <person name="Copeland A."/>
            <person name="Lapidus A."/>
            <person name="Glavina del Rio T."/>
            <person name="Dalin E."/>
            <person name="Tice H."/>
            <person name="Bruce D."/>
            <person name="Goodwin L."/>
            <person name="Pitluck S."/>
            <person name="Lcollab F.I."/>
            <person name="Brettin T."/>
            <person name="Detter J.C."/>
            <person name="Han C."/>
            <person name="Tapia R."/>
            <person name="Kuske C.R."/>
            <person name="Schmutz J."/>
            <person name="Larimer F."/>
            <person name="Land M."/>
            <person name="Hauser L."/>
            <person name="Kyrpides N."/>
            <person name="Ovchinikova G."/>
            <person name="Sieprawska-Lupa M."/>
            <person name="Whitman W.B."/>
            <person name="Woyke T."/>
        </authorList>
    </citation>
    <scope>NUCLEOTIDE SEQUENCE [LARGE SCALE GENOMIC DNA]</scope>
    <source>
        <strain evidence="2">M7</strain>
    </source>
</reference>
<keyword evidence="1" id="KW-0472">Membrane</keyword>
<name>C9RFG9_METVM</name>
<dbReference type="Gene3D" id="1.25.40.10">
    <property type="entry name" value="Tetratricopeptide repeat domain"/>
    <property type="match status" value="2"/>
</dbReference>
<dbReference type="Proteomes" id="UP000002063">
    <property type="component" value="Chromosome"/>
</dbReference>
<organism evidence="2 3">
    <name type="scientific">Methanocaldococcus vulcanius (strain ATCC 700851 / DSM 12094 / M7)</name>
    <name type="common">Methanococcus vulcanius</name>
    <dbReference type="NCBI Taxonomy" id="579137"/>
    <lineage>
        <taxon>Archaea</taxon>
        <taxon>Methanobacteriati</taxon>
        <taxon>Methanobacteriota</taxon>
        <taxon>Methanomada group</taxon>
        <taxon>Methanococci</taxon>
        <taxon>Methanococcales</taxon>
        <taxon>Methanocaldococcaceae</taxon>
        <taxon>Methanocaldococcus</taxon>
    </lineage>
</organism>
<dbReference type="AlphaFoldDB" id="C9RFG9"/>
<keyword evidence="1" id="KW-1133">Transmembrane helix</keyword>
<evidence type="ECO:0000313" key="3">
    <source>
        <dbReference type="Proteomes" id="UP000002063"/>
    </source>
</evidence>
<evidence type="ECO:0000313" key="2">
    <source>
        <dbReference type="EMBL" id="ACX72321.1"/>
    </source>
</evidence>
<dbReference type="OrthoDB" id="63708at2157"/>
<dbReference type="eggNOG" id="arCOG03042">
    <property type="taxonomic scope" value="Archaea"/>
</dbReference>
<keyword evidence="1" id="KW-0812">Transmembrane</keyword>
<dbReference type="InterPro" id="IPR019734">
    <property type="entry name" value="TPR_rpt"/>
</dbReference>